<evidence type="ECO:0000256" key="1">
    <source>
        <dbReference type="RuleBase" id="RU363098"/>
    </source>
</evidence>
<name>A0A369JN38_HYPMA</name>
<sequence>MPPSPRCPRTSSLARPLLLQSCSLMDLAISNIPAKADESILSRAIAHALRSEDYSISFHVSLSRQNGVVPSAGNGILTLPTYEAGRKFLASIAHEETIIEIDGHEIDFSQIHGPPRHSIFKIGKTQRIPLPTELGRLRVDKIQLGTFYRTSYPSNDKGPLVPRAFSIEWEYPCAYTTEAWLFWEPPKQLIRIKIGNEISQTTFASIVVPFSSIQKVGIGYDGVPYVCFDTSHPPMIEESEFHRPLTGNRASDLRKCKQRIAYLHPGHKNVGQYAHDLRIILYKDPNADVVDKFIALGRNAGFSPEKIVRCTRTSQIDASRQGFFTDRRLRMLRKQYKDLPWRVCFQLEALLSNGLLHTPDLLELIELIRGVSLPLDSISDILRHFAEALVSRPARESPIQCFRRLQHRNELPFAQLPPYSFLCHHGIFTPSRRLFKGPYPVKSNHVIREYQGYEDYFMRVEFRDEDMLVYREDHEVDSRSVIAQCVGGIMKHGFDVAGRQYEFLGYSMSSLRNHAVWFMSPFDHPKKGRVSSEAIRYSLGEFQGTSLLRWPSKYAARLAQSFTATAPSVAIHRGQWTEVDDLGSQPYQFTDGAGTISRCLGDRIWETLCISGCTQVNHVRPSAYQIRFLGYKGVVSVDKHMDENDGIIMRLRPSMRKFETSQKEATIEIVKAFDRPETCYLNRPLVAVLEGLGVKKDAFLELQDIAVANIHDITESNSQFAKSLVDHKLGEQYNLPSLLKQVDAIRLLAPRCQSSESFQNSPLLQQVQQVSRSDILRNIKHGARVLIPDSFLLVGVPDEGPAYQKAGHPDVFVLPENHIYVCVQGSDDLEPIWLSGPCSISRSPVVHPGDVRRVKAIGKPPENMLCLFGHMRNVVVLPSVGSRSLASCLGGGDVDGDTYSIIAYPPLLPSEEADPAEYPESSPVDIQRETTVQDICDFFISFMISDVLVGLICPNLGISHIDIVFFTGPSVRQAFGYSGYVPFYPHPFAGPKKWRAFQDQPKQDGTHDATWHFLARMCSEAVDYPKQGIPVDIDHDKLPRTMVGRKPDWRMSDVPSCHAKDSYQSNRALGHMYRSINVTEPDVPIVVGHGLVTHELTTLLTRRVAPYLYPSLNAPAYIQPDLAIIFRNYVQELTYICSSHSLSQLPGAQLLEAEVVAGTILMRSSQKQWRLDRLKRMKVHTAAVVGNIRGALFAPPDPRSASQEELTRGLQNGWRAWEFCESQGGVFGAGSFGFVALGIVFECWNALSAERPRDIDTVNPGL</sequence>
<dbReference type="OrthoDB" id="6513042at2759"/>
<keyword evidence="1" id="KW-0694">RNA-binding</keyword>
<dbReference type="STRING" id="39966.A0A369JN38"/>
<dbReference type="FunCoup" id="A0A369JN38">
    <property type="interactions" value="4"/>
</dbReference>
<dbReference type="Pfam" id="PF05183">
    <property type="entry name" value="RdRP"/>
    <property type="match status" value="1"/>
</dbReference>
<dbReference type="GO" id="GO:0031380">
    <property type="term" value="C:nuclear RNA-directed RNA polymerase complex"/>
    <property type="evidence" value="ECO:0007669"/>
    <property type="project" value="TreeGrafter"/>
</dbReference>
<proteinExistence type="inferred from homology"/>
<gene>
    <name evidence="3" type="primary">RDR1_3</name>
    <name evidence="3" type="ORF">Hypma_011860</name>
</gene>
<organism evidence="3 4">
    <name type="scientific">Hypsizygus marmoreus</name>
    <name type="common">White beech mushroom</name>
    <name type="synonym">Agaricus marmoreus</name>
    <dbReference type="NCBI Taxonomy" id="39966"/>
    <lineage>
        <taxon>Eukaryota</taxon>
        <taxon>Fungi</taxon>
        <taxon>Dikarya</taxon>
        <taxon>Basidiomycota</taxon>
        <taxon>Agaricomycotina</taxon>
        <taxon>Agaricomycetes</taxon>
        <taxon>Agaricomycetidae</taxon>
        <taxon>Agaricales</taxon>
        <taxon>Tricholomatineae</taxon>
        <taxon>Lyophyllaceae</taxon>
        <taxon>Hypsizygus</taxon>
    </lineage>
</organism>
<feature type="domain" description="RDRP core" evidence="2">
    <location>
        <begin position="428"/>
        <end position="1076"/>
    </location>
</feature>
<keyword evidence="1" id="KW-0808">Transferase</keyword>
<dbReference type="InParanoid" id="A0A369JN38"/>
<comment type="caution">
    <text evidence="3">The sequence shown here is derived from an EMBL/GenBank/DDBJ whole genome shotgun (WGS) entry which is preliminary data.</text>
</comment>
<dbReference type="PANTHER" id="PTHR23079">
    <property type="entry name" value="RNA-DEPENDENT RNA POLYMERASE"/>
    <property type="match status" value="1"/>
</dbReference>
<dbReference type="EC" id="2.7.7.48" evidence="1"/>
<reference evidence="3" key="1">
    <citation type="submission" date="2018-04" db="EMBL/GenBank/DDBJ databases">
        <title>Whole genome sequencing of Hypsizygus marmoreus.</title>
        <authorList>
            <person name="Choi I.-G."/>
            <person name="Min B."/>
            <person name="Kim J.-G."/>
            <person name="Kim S."/>
            <person name="Oh Y.-L."/>
            <person name="Kong W.-S."/>
            <person name="Park H."/>
            <person name="Jeong J."/>
            <person name="Song E.-S."/>
        </authorList>
    </citation>
    <scope>NUCLEOTIDE SEQUENCE [LARGE SCALE GENOMIC DNA]</scope>
    <source>
        <strain evidence="3">51987-8</strain>
    </source>
</reference>
<evidence type="ECO:0000259" key="2">
    <source>
        <dbReference type="Pfam" id="PF05183"/>
    </source>
</evidence>
<dbReference type="InterPro" id="IPR007855">
    <property type="entry name" value="RDRP"/>
</dbReference>
<dbReference type="GO" id="GO:0003968">
    <property type="term" value="F:RNA-directed RNA polymerase activity"/>
    <property type="evidence" value="ECO:0007669"/>
    <property type="project" value="UniProtKB-KW"/>
</dbReference>
<keyword evidence="1" id="KW-0548">Nucleotidyltransferase</keyword>
<dbReference type="Proteomes" id="UP000076154">
    <property type="component" value="Unassembled WGS sequence"/>
</dbReference>
<keyword evidence="4" id="KW-1185">Reference proteome</keyword>
<dbReference type="GO" id="GO:0030422">
    <property type="term" value="P:siRNA processing"/>
    <property type="evidence" value="ECO:0007669"/>
    <property type="project" value="TreeGrafter"/>
</dbReference>
<keyword evidence="1 3" id="KW-0696">RNA-directed RNA polymerase</keyword>
<dbReference type="GO" id="GO:0003723">
    <property type="term" value="F:RNA binding"/>
    <property type="evidence" value="ECO:0007669"/>
    <property type="project" value="UniProtKB-KW"/>
</dbReference>
<dbReference type="EMBL" id="LUEZ02000055">
    <property type="protein sequence ID" value="RDB21103.1"/>
    <property type="molecule type" value="Genomic_DNA"/>
</dbReference>
<accession>A0A369JN38</accession>
<evidence type="ECO:0000313" key="4">
    <source>
        <dbReference type="Proteomes" id="UP000076154"/>
    </source>
</evidence>
<dbReference type="InterPro" id="IPR057596">
    <property type="entry name" value="RDRP_core"/>
</dbReference>
<dbReference type="PANTHER" id="PTHR23079:SF55">
    <property type="entry name" value="RNA-DIRECTED RNA POLYMERASE"/>
    <property type="match status" value="1"/>
</dbReference>
<comment type="catalytic activity">
    <reaction evidence="1">
        <text>RNA(n) + a ribonucleoside 5'-triphosphate = RNA(n+1) + diphosphate</text>
        <dbReference type="Rhea" id="RHEA:21248"/>
        <dbReference type="Rhea" id="RHEA-COMP:14527"/>
        <dbReference type="Rhea" id="RHEA-COMP:17342"/>
        <dbReference type="ChEBI" id="CHEBI:33019"/>
        <dbReference type="ChEBI" id="CHEBI:61557"/>
        <dbReference type="ChEBI" id="CHEBI:140395"/>
        <dbReference type="EC" id="2.7.7.48"/>
    </reaction>
</comment>
<dbReference type="AlphaFoldDB" id="A0A369JN38"/>
<comment type="similarity">
    <text evidence="1">Belongs to the RdRP family.</text>
</comment>
<evidence type="ECO:0000313" key="3">
    <source>
        <dbReference type="EMBL" id="RDB21103.1"/>
    </source>
</evidence>
<protein>
    <recommendedName>
        <fullName evidence="1">RNA-dependent RNA polymerase</fullName>
        <ecNumber evidence="1">2.7.7.48</ecNumber>
    </recommendedName>
</protein>